<feature type="domain" description="N-acetyltransferase" evidence="1">
    <location>
        <begin position="8"/>
        <end position="148"/>
    </location>
</feature>
<dbReference type="PANTHER" id="PTHR43792">
    <property type="entry name" value="GNAT FAMILY, PUTATIVE (AFU_ORTHOLOGUE AFUA_3G00765)-RELATED-RELATED"/>
    <property type="match status" value="1"/>
</dbReference>
<dbReference type="RefSeq" id="WP_194512449.1">
    <property type="nucleotide sequence ID" value="NZ_JADIXP010000002.1"/>
</dbReference>
<protein>
    <submittedName>
        <fullName evidence="2">GNAT family N-acetyltransferase</fullName>
    </submittedName>
</protein>
<evidence type="ECO:0000313" key="2">
    <source>
        <dbReference type="EMBL" id="MBF4177068.1"/>
    </source>
</evidence>
<dbReference type="InterPro" id="IPR016181">
    <property type="entry name" value="Acyl_CoA_acyltransferase"/>
</dbReference>
<reference evidence="2 3" key="1">
    <citation type="submission" date="2020-11" db="EMBL/GenBank/DDBJ databases">
        <title>Identification of Lelliottia nimipressuralis from Wound Infection by Whole Genome-Based Bacterial Identification.</title>
        <authorList>
            <person name="Navarathna D.H."/>
            <person name="Choi H."/>
            <person name="Jinadatha C."/>
            <person name="Chatterjee P."/>
            <person name="Hwang M."/>
        </authorList>
    </citation>
    <scope>NUCLEOTIDE SEQUENCE [LARGE SCALE GENOMIC DNA]</scope>
    <source>
        <strain evidence="2 3">DN2020</strain>
    </source>
</reference>
<dbReference type="PANTHER" id="PTHR43792:SF1">
    <property type="entry name" value="N-ACETYLTRANSFERASE DOMAIN-CONTAINING PROTEIN"/>
    <property type="match status" value="1"/>
</dbReference>
<name>A0ABD4K5B7_9ENTR</name>
<dbReference type="EMBL" id="JADIXP010000002">
    <property type="protein sequence ID" value="MBF4177068.1"/>
    <property type="molecule type" value="Genomic_DNA"/>
</dbReference>
<sequence>MEKFFSKRLVIRDHIEDDLMTHHKLMSDKNVMLFLPGLYCESLIEARKHLYKCINFASDYPRKYYFFRIENRFTCEHIGEIGFTRTENQNISAGYFLTKRLWGNGYAREALNAVFRFAFIEHNVESVSCSCLKRNVQSENVMKACGMRFFRQYENDSGAARVEYRLSFHQWLTGQPEWISPLQIPDLL</sequence>
<dbReference type="InterPro" id="IPR000182">
    <property type="entry name" value="GNAT_dom"/>
</dbReference>
<dbReference type="InterPro" id="IPR051531">
    <property type="entry name" value="N-acetyltransferase"/>
</dbReference>
<dbReference type="Gene3D" id="3.40.630.30">
    <property type="match status" value="1"/>
</dbReference>
<dbReference type="Proteomes" id="UP000628560">
    <property type="component" value="Unassembled WGS sequence"/>
</dbReference>
<gene>
    <name evidence="2" type="ORF">ISP11_04255</name>
</gene>
<accession>A0ABD4K5B7</accession>
<proteinExistence type="predicted"/>
<evidence type="ECO:0000259" key="1">
    <source>
        <dbReference type="Pfam" id="PF13302"/>
    </source>
</evidence>
<evidence type="ECO:0000313" key="3">
    <source>
        <dbReference type="Proteomes" id="UP000628560"/>
    </source>
</evidence>
<dbReference type="AlphaFoldDB" id="A0ABD4K5B7"/>
<comment type="caution">
    <text evidence="2">The sequence shown here is derived from an EMBL/GenBank/DDBJ whole genome shotgun (WGS) entry which is preliminary data.</text>
</comment>
<organism evidence="2 3">
    <name type="scientific">Lelliottia nimipressuralis</name>
    <dbReference type="NCBI Taxonomy" id="69220"/>
    <lineage>
        <taxon>Bacteria</taxon>
        <taxon>Pseudomonadati</taxon>
        <taxon>Pseudomonadota</taxon>
        <taxon>Gammaproteobacteria</taxon>
        <taxon>Enterobacterales</taxon>
        <taxon>Enterobacteriaceae</taxon>
        <taxon>Lelliottia</taxon>
    </lineage>
</organism>
<dbReference type="Pfam" id="PF13302">
    <property type="entry name" value="Acetyltransf_3"/>
    <property type="match status" value="1"/>
</dbReference>
<dbReference type="SUPFAM" id="SSF55729">
    <property type="entry name" value="Acyl-CoA N-acyltransferases (Nat)"/>
    <property type="match status" value="1"/>
</dbReference>